<dbReference type="InterPro" id="IPR001594">
    <property type="entry name" value="Palmitoyltrfase_DHHC"/>
</dbReference>
<dbReference type="GO" id="GO:0006612">
    <property type="term" value="P:protein targeting to membrane"/>
    <property type="evidence" value="ECO:0000318"/>
    <property type="project" value="GO_Central"/>
</dbReference>
<dbReference type="STRING" id="3988.B9SY74"/>
<evidence type="ECO:0000259" key="9">
    <source>
        <dbReference type="Pfam" id="PF01529"/>
    </source>
</evidence>
<dbReference type="AlphaFoldDB" id="B9SY74"/>
<dbReference type="PANTHER" id="PTHR12246">
    <property type="entry name" value="PALMITOYLTRANSFERASE ZDHHC16"/>
    <property type="match status" value="1"/>
</dbReference>
<reference evidence="11" key="1">
    <citation type="journal article" date="2010" name="Nat. Biotechnol.">
        <title>Draft genome sequence of the oilseed species Ricinus communis.</title>
        <authorList>
            <person name="Chan A.P."/>
            <person name="Crabtree J."/>
            <person name="Zhao Q."/>
            <person name="Lorenzi H."/>
            <person name="Orvis J."/>
            <person name="Puiu D."/>
            <person name="Melake-Berhan A."/>
            <person name="Jones K.M."/>
            <person name="Redman J."/>
            <person name="Chen G."/>
            <person name="Cahoon E.B."/>
            <person name="Gedil M."/>
            <person name="Stanke M."/>
            <person name="Haas B.J."/>
            <person name="Wortman J.R."/>
            <person name="Fraser-Liggett C.M."/>
            <person name="Ravel J."/>
            <person name="Rabinowicz P.D."/>
        </authorList>
    </citation>
    <scope>NUCLEOTIDE SEQUENCE [LARGE SCALE GENOMIC DNA]</scope>
    <source>
        <strain evidence="11">cv. Hale</strain>
    </source>
</reference>
<feature type="transmembrane region" description="Helical" evidence="8">
    <location>
        <begin position="86"/>
        <end position="109"/>
    </location>
</feature>
<keyword evidence="3 8" id="KW-0808">Transferase</keyword>
<evidence type="ECO:0000256" key="8">
    <source>
        <dbReference type="RuleBase" id="RU079119"/>
    </source>
</evidence>
<dbReference type="EC" id="2.3.1.225" evidence="8"/>
<evidence type="ECO:0000256" key="7">
    <source>
        <dbReference type="ARBA" id="ARBA00023315"/>
    </source>
</evidence>
<evidence type="ECO:0000256" key="1">
    <source>
        <dbReference type="ARBA" id="ARBA00004127"/>
    </source>
</evidence>
<evidence type="ECO:0000256" key="3">
    <source>
        <dbReference type="ARBA" id="ARBA00022679"/>
    </source>
</evidence>
<dbReference type="InterPro" id="IPR039859">
    <property type="entry name" value="PFA4/ZDH16/20/ERF2-like"/>
</dbReference>
<gene>
    <name evidence="10" type="ORF">RCOM_0481770</name>
</gene>
<accession>B9SY74</accession>
<sequence>MKQCEKCCTYKPPRAHHCRICRRCVLKMDHHCLWINNCVGYWNYKAFLILLLYATAASIYSMVMIISSVFQRNWDFGGRTPLKTFYIVFGAMMTALSATLGTFLAWHIYLIAHNLTTIEYYEGIRAAWLARKCGQSYRHQFDLTVYKNIISVLGSNMLKWLCPTAVGHLKDGMNFPTSHDS</sequence>
<dbReference type="EMBL" id="EQ974242">
    <property type="protein sequence ID" value="EEF31458.1"/>
    <property type="molecule type" value="Genomic_DNA"/>
</dbReference>
<dbReference type="InParanoid" id="B9SY74"/>
<evidence type="ECO:0000313" key="10">
    <source>
        <dbReference type="EMBL" id="EEF31458.1"/>
    </source>
</evidence>
<evidence type="ECO:0000256" key="2">
    <source>
        <dbReference type="ARBA" id="ARBA00008574"/>
    </source>
</evidence>
<dbReference type="eggNOG" id="KOG1315">
    <property type="taxonomic scope" value="Eukaryota"/>
</dbReference>
<dbReference type="Proteomes" id="UP000008311">
    <property type="component" value="Unassembled WGS sequence"/>
</dbReference>
<evidence type="ECO:0000256" key="4">
    <source>
        <dbReference type="ARBA" id="ARBA00022692"/>
    </source>
</evidence>
<comment type="subcellular location">
    <subcellularLocation>
        <location evidence="1">Endomembrane system</location>
        <topology evidence="1">Multi-pass membrane protein</topology>
    </subcellularLocation>
</comment>
<keyword evidence="5 8" id="KW-1133">Transmembrane helix</keyword>
<evidence type="ECO:0000313" key="11">
    <source>
        <dbReference type="Proteomes" id="UP000008311"/>
    </source>
</evidence>
<comment type="domain">
    <text evidence="8">The DHHC domain is required for palmitoyltransferase activity.</text>
</comment>
<proteinExistence type="inferred from homology"/>
<feature type="domain" description="Palmitoyltransferase DHHC" evidence="9">
    <location>
        <begin position="2"/>
        <end position="122"/>
    </location>
</feature>
<protein>
    <recommendedName>
        <fullName evidence="8">S-acyltransferase</fullName>
        <ecNumber evidence="8">2.3.1.225</ecNumber>
    </recommendedName>
    <alternativeName>
        <fullName evidence="8">Palmitoyltransferase</fullName>
    </alternativeName>
</protein>
<comment type="similarity">
    <text evidence="2 8">Belongs to the DHHC palmitoyltransferase family.</text>
</comment>
<name>B9SY74_RICCO</name>
<evidence type="ECO:0000256" key="5">
    <source>
        <dbReference type="ARBA" id="ARBA00022989"/>
    </source>
</evidence>
<keyword evidence="4 8" id="KW-0812">Transmembrane</keyword>
<feature type="transmembrane region" description="Helical" evidence="8">
    <location>
        <begin position="46"/>
        <end position="66"/>
    </location>
</feature>
<evidence type="ECO:0000256" key="6">
    <source>
        <dbReference type="ARBA" id="ARBA00023136"/>
    </source>
</evidence>
<keyword evidence="11" id="KW-1185">Reference proteome</keyword>
<comment type="catalytic activity">
    <reaction evidence="8">
        <text>L-cysteinyl-[protein] + hexadecanoyl-CoA = S-hexadecanoyl-L-cysteinyl-[protein] + CoA</text>
        <dbReference type="Rhea" id="RHEA:36683"/>
        <dbReference type="Rhea" id="RHEA-COMP:10131"/>
        <dbReference type="Rhea" id="RHEA-COMP:11032"/>
        <dbReference type="ChEBI" id="CHEBI:29950"/>
        <dbReference type="ChEBI" id="CHEBI:57287"/>
        <dbReference type="ChEBI" id="CHEBI:57379"/>
        <dbReference type="ChEBI" id="CHEBI:74151"/>
        <dbReference type="EC" id="2.3.1.225"/>
    </reaction>
</comment>
<dbReference type="GO" id="GO:0005794">
    <property type="term" value="C:Golgi apparatus"/>
    <property type="evidence" value="ECO:0000318"/>
    <property type="project" value="GO_Central"/>
</dbReference>
<organism evidence="10 11">
    <name type="scientific">Ricinus communis</name>
    <name type="common">Castor bean</name>
    <dbReference type="NCBI Taxonomy" id="3988"/>
    <lineage>
        <taxon>Eukaryota</taxon>
        <taxon>Viridiplantae</taxon>
        <taxon>Streptophyta</taxon>
        <taxon>Embryophyta</taxon>
        <taxon>Tracheophyta</taxon>
        <taxon>Spermatophyta</taxon>
        <taxon>Magnoliopsida</taxon>
        <taxon>eudicotyledons</taxon>
        <taxon>Gunneridae</taxon>
        <taxon>Pentapetalae</taxon>
        <taxon>rosids</taxon>
        <taxon>fabids</taxon>
        <taxon>Malpighiales</taxon>
        <taxon>Euphorbiaceae</taxon>
        <taxon>Acalyphoideae</taxon>
        <taxon>Acalypheae</taxon>
        <taxon>Ricinus</taxon>
    </lineage>
</organism>
<dbReference type="GO" id="GO:0005783">
    <property type="term" value="C:endoplasmic reticulum"/>
    <property type="evidence" value="ECO:0000318"/>
    <property type="project" value="GO_Central"/>
</dbReference>
<dbReference type="Pfam" id="PF01529">
    <property type="entry name" value="DHHC"/>
    <property type="match status" value="1"/>
</dbReference>
<keyword evidence="6 8" id="KW-0472">Membrane</keyword>
<keyword evidence="7 8" id="KW-0012">Acyltransferase</keyword>
<dbReference type="PROSITE" id="PS50216">
    <property type="entry name" value="DHHC"/>
    <property type="match status" value="1"/>
</dbReference>
<dbReference type="GO" id="GO:0019706">
    <property type="term" value="F:protein-cysteine S-palmitoyltransferase activity"/>
    <property type="evidence" value="ECO:0000318"/>
    <property type="project" value="GO_Central"/>
</dbReference>